<dbReference type="AlphaFoldDB" id="A0A1S2LPR2"/>
<feature type="transmembrane region" description="Helical" evidence="1">
    <location>
        <begin position="6"/>
        <end position="30"/>
    </location>
</feature>
<feature type="transmembrane region" description="Helical" evidence="1">
    <location>
        <begin position="124"/>
        <end position="141"/>
    </location>
</feature>
<gene>
    <name evidence="2" type="ORF">BKP35_06385</name>
</gene>
<dbReference type="Proteomes" id="UP000180098">
    <property type="component" value="Unassembled WGS sequence"/>
</dbReference>
<evidence type="ECO:0000313" key="3">
    <source>
        <dbReference type="Proteomes" id="UP000180098"/>
    </source>
</evidence>
<sequence length="151" mass="17002">MLTKHVLITMFIYIPEALLTLCIPLALLGVKVEWKKILPMGIVFGTVMYTVGVFTGNYIIVILVLYSLVVGGLKLIKAADFYEISICTAITFSIVLMLEYICLKILSLNMVIDPITLENTPLRISIFAVQILLALCIYHIIRNFKLSIFDE</sequence>
<reference evidence="2 3" key="1">
    <citation type="submission" date="2016-10" db="EMBL/GenBank/DDBJ databases">
        <title>Draft genome sequences of four alkaliphilic bacteria belonging to the Anaerobacillus genus.</title>
        <authorList>
            <person name="Bassil N.M."/>
            <person name="Lloyd J.R."/>
        </authorList>
    </citation>
    <scope>NUCLEOTIDE SEQUENCE [LARGE SCALE GENOMIC DNA]</scope>
    <source>
        <strain evidence="2 3">DSM 15340</strain>
    </source>
</reference>
<dbReference type="EMBL" id="MLQQ01000006">
    <property type="protein sequence ID" value="OIJ14502.1"/>
    <property type="molecule type" value="Genomic_DNA"/>
</dbReference>
<protein>
    <submittedName>
        <fullName evidence="2">Uncharacterized protein</fullName>
    </submittedName>
</protein>
<proteinExistence type="predicted"/>
<evidence type="ECO:0000313" key="2">
    <source>
        <dbReference type="EMBL" id="OIJ14502.1"/>
    </source>
</evidence>
<comment type="caution">
    <text evidence="2">The sequence shown here is derived from an EMBL/GenBank/DDBJ whole genome shotgun (WGS) entry which is preliminary data.</text>
</comment>
<accession>A0A1S2LPR2</accession>
<evidence type="ECO:0000256" key="1">
    <source>
        <dbReference type="SAM" id="Phobius"/>
    </source>
</evidence>
<organism evidence="2 3">
    <name type="scientific">Anaerobacillus arseniciselenatis</name>
    <dbReference type="NCBI Taxonomy" id="85682"/>
    <lineage>
        <taxon>Bacteria</taxon>
        <taxon>Bacillati</taxon>
        <taxon>Bacillota</taxon>
        <taxon>Bacilli</taxon>
        <taxon>Bacillales</taxon>
        <taxon>Bacillaceae</taxon>
        <taxon>Anaerobacillus</taxon>
    </lineage>
</organism>
<keyword evidence="1" id="KW-0812">Transmembrane</keyword>
<dbReference type="RefSeq" id="WP_071312542.1">
    <property type="nucleotide sequence ID" value="NZ_MLQQ01000006.1"/>
</dbReference>
<name>A0A1S2LPR2_9BACI</name>
<feature type="transmembrane region" description="Helical" evidence="1">
    <location>
        <begin position="81"/>
        <end position="103"/>
    </location>
</feature>
<feature type="transmembrane region" description="Helical" evidence="1">
    <location>
        <begin position="42"/>
        <end position="69"/>
    </location>
</feature>
<keyword evidence="3" id="KW-1185">Reference proteome</keyword>
<keyword evidence="1" id="KW-1133">Transmembrane helix</keyword>
<keyword evidence="1" id="KW-0472">Membrane</keyword>